<sequence>MNSLSSEPQNITQKQIRDAQHLVYILSPRENKDANTVIQHQLSDLSVDNSTLEPKSRNDSPGMLKDVSGNPPLYGVPDSNLLKIHQPIDLSLQVQEHDDEDEETEMRRMVTEFTRSDQPAVGVFNLSSREDLSSISRSKTVEWTFRHSENQDNITSGDSSQVFDEEESDVEQNSTHNIQLEEDKQEFFEIMKELGHSNEEISKLWDDSQMLHTNVYNQPNAHANPKEVNELVNPSFTHYEEQTPPTQFPVKTNERHIATLSNMLFQSFFLKPIPDSPLTLDPNQISVLNSRRKYIHSHVVSHISHCLDSIFFSFVTKVTYAEAYRHNAALETGVLSHLNHKKIKMNHPCKQKGMCPTCVNTSREISHFLASRLRPPQKNESGWIRVDSGDQRFIRELTPLEWTAILCLVTISLDIPIHFLKLRHPTLREDLLNDEQFQFRLFRILEIDQRDGLRLIEQVQALR</sequence>
<reference evidence="2 3" key="1">
    <citation type="journal article" date="2022" name="bioRxiv">
        <title>Genomics of Preaxostyla Flagellates Illuminates Evolutionary Transitions and the Path Towards Mitochondrial Loss.</title>
        <authorList>
            <person name="Novak L.V.F."/>
            <person name="Treitli S.C."/>
            <person name="Pyrih J."/>
            <person name="Halakuc P."/>
            <person name="Pipaliya S.V."/>
            <person name="Vacek V."/>
            <person name="Brzon O."/>
            <person name="Soukal P."/>
            <person name="Eme L."/>
            <person name="Dacks J.B."/>
            <person name="Karnkowska A."/>
            <person name="Elias M."/>
            <person name="Hampl V."/>
        </authorList>
    </citation>
    <scope>NUCLEOTIDE SEQUENCE [LARGE SCALE GENOMIC DNA]</scope>
    <source>
        <strain evidence="2">NAU3</strain>
        <tissue evidence="2">Gut</tissue>
    </source>
</reference>
<proteinExistence type="predicted"/>
<organism evidence="2 3">
    <name type="scientific">Blattamonas nauphoetae</name>
    <dbReference type="NCBI Taxonomy" id="2049346"/>
    <lineage>
        <taxon>Eukaryota</taxon>
        <taxon>Metamonada</taxon>
        <taxon>Preaxostyla</taxon>
        <taxon>Oxymonadida</taxon>
        <taxon>Blattamonas</taxon>
    </lineage>
</organism>
<gene>
    <name evidence="2" type="ORF">BLNAU_6285</name>
</gene>
<feature type="region of interest" description="Disordered" evidence="1">
    <location>
        <begin position="48"/>
        <end position="72"/>
    </location>
</feature>
<keyword evidence="3" id="KW-1185">Reference proteome</keyword>
<accession>A0ABQ9Y4V8</accession>
<protein>
    <submittedName>
        <fullName evidence="2">Uncharacterized protein</fullName>
    </submittedName>
</protein>
<comment type="caution">
    <text evidence="2">The sequence shown here is derived from an EMBL/GenBank/DDBJ whole genome shotgun (WGS) entry which is preliminary data.</text>
</comment>
<dbReference type="Proteomes" id="UP001281761">
    <property type="component" value="Unassembled WGS sequence"/>
</dbReference>
<evidence type="ECO:0000256" key="1">
    <source>
        <dbReference type="SAM" id="MobiDB-lite"/>
    </source>
</evidence>
<evidence type="ECO:0000313" key="2">
    <source>
        <dbReference type="EMBL" id="KAK2958782.1"/>
    </source>
</evidence>
<dbReference type="EMBL" id="JARBJD010000035">
    <property type="protein sequence ID" value="KAK2958782.1"/>
    <property type="molecule type" value="Genomic_DNA"/>
</dbReference>
<evidence type="ECO:0000313" key="3">
    <source>
        <dbReference type="Proteomes" id="UP001281761"/>
    </source>
</evidence>
<name>A0ABQ9Y4V8_9EUKA</name>